<evidence type="ECO:0000313" key="7">
    <source>
        <dbReference type="Proteomes" id="UP000245771"/>
    </source>
</evidence>
<feature type="domain" description="Pre-mRNA processing factor 4 (PRP4)-like" evidence="5">
    <location>
        <begin position="60"/>
        <end position="112"/>
    </location>
</feature>
<keyword evidence="7" id="KW-1185">Reference proteome</keyword>
<dbReference type="PROSITE" id="PS00678">
    <property type="entry name" value="WD_REPEATS_1"/>
    <property type="match status" value="2"/>
</dbReference>
<keyword evidence="1 3" id="KW-0853">WD repeat</keyword>
<dbReference type="Gene3D" id="4.10.280.110">
    <property type="entry name" value="Pre-mRNA processing factor 4 domain"/>
    <property type="match status" value="1"/>
</dbReference>
<feature type="repeat" description="WD" evidence="3">
    <location>
        <begin position="191"/>
        <end position="232"/>
    </location>
</feature>
<accession>A0A316V366</accession>
<feature type="repeat" description="WD" evidence="3">
    <location>
        <begin position="325"/>
        <end position="366"/>
    </location>
</feature>
<feature type="repeat" description="WD" evidence="3">
    <location>
        <begin position="283"/>
        <end position="324"/>
    </location>
</feature>
<dbReference type="InterPro" id="IPR001680">
    <property type="entry name" value="WD40_rpt"/>
</dbReference>
<dbReference type="CDD" id="cd00200">
    <property type="entry name" value="WD40"/>
    <property type="match status" value="1"/>
</dbReference>
<sequence>MAAMDVDDDGMDIEGLNTLAADELDERREAGLSTSLRAEQAAALEILDARARGRKLALPTDDAKVRQRLRSEGEPITLFGERPPDRRERLREFLVKQQQKRAQQGESEDGDAIESEDSEDEEEEEQEEEFYTEGSQDLLSARQDIARFSLRRAAARIQHQKRQTSIPLQKIINTRKEIFAPLRTFTNLGSQIGDTRFISIVRFSPNGQILATGSWSGGVKLWDIPSARERKIMRGHNDKVGGLSWHPEATLTQSETTVNMATGAADGNINLWSLADDRPITTLSGHAARVARVEFHPCGAYIASASFDGTWRLWDVNKAQELLIQEGHSKEVYAVAFQGDGALLASGGLDAIGRVWDLRTGRTAMILDGHAREILSIDFSSNGYTLATASGDDTVRVWDLRQAKQTYTIPAHKSSCTDVRFFKSRNERISIPSGSNVIDGGDIDIKDEDDKSNDEITLPHSSSFLATGGYDGYVKIWSADDWQILRSMHADSKIMSVDVHPDGDMLASGDWGRTFKLWGAL</sequence>
<reference evidence="6 7" key="1">
    <citation type="journal article" date="2018" name="Mol. Biol. Evol.">
        <title>Broad Genomic Sampling Reveals a Smut Pathogenic Ancestry of the Fungal Clade Ustilaginomycotina.</title>
        <authorList>
            <person name="Kijpornyongpan T."/>
            <person name="Mondo S.J."/>
            <person name="Barry K."/>
            <person name="Sandor L."/>
            <person name="Lee J."/>
            <person name="Lipzen A."/>
            <person name="Pangilinan J."/>
            <person name="LaButti K."/>
            <person name="Hainaut M."/>
            <person name="Henrissat B."/>
            <person name="Grigoriev I.V."/>
            <person name="Spatafora J.W."/>
            <person name="Aime M.C."/>
        </authorList>
    </citation>
    <scope>NUCLEOTIDE SEQUENCE [LARGE SCALE GENOMIC DNA]</scope>
    <source>
        <strain evidence="6 7">MCA 3882</strain>
    </source>
</reference>
<dbReference type="InterPro" id="IPR036285">
    <property type="entry name" value="PRP4-like_sf"/>
</dbReference>
<dbReference type="Pfam" id="PF00400">
    <property type="entry name" value="WD40"/>
    <property type="match status" value="7"/>
</dbReference>
<gene>
    <name evidence="6" type="ORF">FA14DRAFT_162289</name>
</gene>
<dbReference type="InterPro" id="IPR020472">
    <property type="entry name" value="WD40_PAC1"/>
</dbReference>
<organism evidence="6 7">
    <name type="scientific">Meira miltonrushii</name>
    <dbReference type="NCBI Taxonomy" id="1280837"/>
    <lineage>
        <taxon>Eukaryota</taxon>
        <taxon>Fungi</taxon>
        <taxon>Dikarya</taxon>
        <taxon>Basidiomycota</taxon>
        <taxon>Ustilaginomycotina</taxon>
        <taxon>Exobasidiomycetes</taxon>
        <taxon>Exobasidiales</taxon>
        <taxon>Brachybasidiaceae</taxon>
        <taxon>Meira</taxon>
    </lineage>
</organism>
<dbReference type="InterPro" id="IPR015943">
    <property type="entry name" value="WD40/YVTN_repeat-like_dom_sf"/>
</dbReference>
<dbReference type="InterPro" id="IPR014906">
    <property type="entry name" value="PRP4-like"/>
</dbReference>
<dbReference type="PANTHER" id="PTHR19846:SF0">
    <property type="entry name" value="PRE-MRNA PROCESSING FACTOR 4"/>
    <property type="match status" value="1"/>
</dbReference>
<dbReference type="GeneID" id="37021300"/>
<dbReference type="PROSITE" id="PS50082">
    <property type="entry name" value="WD_REPEATS_2"/>
    <property type="match status" value="6"/>
</dbReference>
<dbReference type="EMBL" id="KZ819606">
    <property type="protein sequence ID" value="PWN31970.1"/>
    <property type="molecule type" value="Genomic_DNA"/>
</dbReference>
<dbReference type="SMART" id="SM00320">
    <property type="entry name" value="WD40"/>
    <property type="match status" value="7"/>
</dbReference>
<dbReference type="AlphaFoldDB" id="A0A316V366"/>
<dbReference type="GO" id="GO:0030621">
    <property type="term" value="F:U4 snRNA binding"/>
    <property type="evidence" value="ECO:0007669"/>
    <property type="project" value="TreeGrafter"/>
</dbReference>
<dbReference type="RefSeq" id="XP_025352272.1">
    <property type="nucleotide sequence ID" value="XM_025499519.1"/>
</dbReference>
<dbReference type="InterPro" id="IPR019775">
    <property type="entry name" value="WD40_repeat_CS"/>
</dbReference>
<protein>
    <submittedName>
        <fullName evidence="6">WD40 repeat-like protein</fullName>
    </submittedName>
</protein>
<dbReference type="PANTHER" id="PTHR19846">
    <property type="entry name" value="WD40 REPEAT PROTEIN"/>
    <property type="match status" value="1"/>
</dbReference>
<evidence type="ECO:0000256" key="3">
    <source>
        <dbReference type="PROSITE-ProRule" id="PRU00221"/>
    </source>
</evidence>
<dbReference type="Pfam" id="PF08799">
    <property type="entry name" value="PRP4"/>
    <property type="match status" value="1"/>
</dbReference>
<evidence type="ECO:0000259" key="5">
    <source>
        <dbReference type="SMART" id="SM00500"/>
    </source>
</evidence>
<dbReference type="Gene3D" id="2.130.10.10">
    <property type="entry name" value="YVTN repeat-like/Quinoprotein amine dehydrogenase"/>
    <property type="match status" value="3"/>
</dbReference>
<dbReference type="Proteomes" id="UP000245771">
    <property type="component" value="Unassembled WGS sequence"/>
</dbReference>
<feature type="repeat" description="WD" evidence="3">
    <location>
        <begin position="233"/>
        <end position="282"/>
    </location>
</feature>
<proteinExistence type="predicted"/>
<evidence type="ECO:0000256" key="1">
    <source>
        <dbReference type="ARBA" id="ARBA00022574"/>
    </source>
</evidence>
<keyword evidence="2" id="KW-0677">Repeat</keyword>
<dbReference type="OrthoDB" id="540662at2759"/>
<feature type="repeat" description="WD" evidence="3">
    <location>
        <begin position="367"/>
        <end position="408"/>
    </location>
</feature>
<dbReference type="GO" id="GO:0000398">
    <property type="term" value="P:mRNA splicing, via spliceosome"/>
    <property type="evidence" value="ECO:0007669"/>
    <property type="project" value="TreeGrafter"/>
</dbReference>
<feature type="region of interest" description="Disordered" evidence="4">
    <location>
        <begin position="95"/>
        <end position="135"/>
    </location>
</feature>
<dbReference type="InParanoid" id="A0A316V366"/>
<dbReference type="STRING" id="1280837.A0A316V366"/>
<dbReference type="FunFam" id="2.130.10.10:FF:001211">
    <property type="entry name" value="CBN-PRP-4 protein"/>
    <property type="match status" value="1"/>
</dbReference>
<dbReference type="PRINTS" id="PR00320">
    <property type="entry name" value="GPROTEINBRPT"/>
</dbReference>
<dbReference type="GO" id="GO:0017070">
    <property type="term" value="F:U6 snRNA binding"/>
    <property type="evidence" value="ECO:0007669"/>
    <property type="project" value="TreeGrafter"/>
</dbReference>
<dbReference type="SUPFAM" id="SSF50978">
    <property type="entry name" value="WD40 repeat-like"/>
    <property type="match status" value="1"/>
</dbReference>
<evidence type="ECO:0000256" key="4">
    <source>
        <dbReference type="SAM" id="MobiDB-lite"/>
    </source>
</evidence>
<evidence type="ECO:0000256" key="2">
    <source>
        <dbReference type="ARBA" id="ARBA00022737"/>
    </source>
</evidence>
<feature type="compositionally biased region" description="Acidic residues" evidence="4">
    <location>
        <begin position="106"/>
        <end position="131"/>
    </location>
</feature>
<dbReference type="PROSITE" id="PS50294">
    <property type="entry name" value="WD_REPEATS_REGION"/>
    <property type="match status" value="4"/>
</dbReference>
<dbReference type="GO" id="GO:0046540">
    <property type="term" value="C:U4/U6 x U5 tri-snRNP complex"/>
    <property type="evidence" value="ECO:0007669"/>
    <property type="project" value="TreeGrafter"/>
</dbReference>
<evidence type="ECO:0000313" key="6">
    <source>
        <dbReference type="EMBL" id="PWN31970.1"/>
    </source>
</evidence>
<dbReference type="SUPFAM" id="SSF158230">
    <property type="entry name" value="PRP4-like"/>
    <property type="match status" value="1"/>
</dbReference>
<feature type="repeat" description="WD" evidence="3">
    <location>
        <begin position="461"/>
        <end position="487"/>
    </location>
</feature>
<dbReference type="SMART" id="SM00500">
    <property type="entry name" value="SFM"/>
    <property type="match status" value="1"/>
</dbReference>
<name>A0A316V366_9BASI</name>
<dbReference type="InterPro" id="IPR036322">
    <property type="entry name" value="WD40_repeat_dom_sf"/>
</dbReference>